<dbReference type="AlphaFoldDB" id="A0A916LG42"/>
<dbReference type="Proteomes" id="UP000039021">
    <property type="component" value="Unassembled WGS sequence"/>
</dbReference>
<evidence type="ECO:0000313" key="1">
    <source>
        <dbReference type="EMBL" id="CPA67607.1"/>
    </source>
</evidence>
<evidence type="ECO:0000313" key="2">
    <source>
        <dbReference type="Proteomes" id="UP000039021"/>
    </source>
</evidence>
<organism evidence="1 2">
    <name type="scientific">Mycobacterium tuberculosis</name>
    <dbReference type="NCBI Taxonomy" id="1773"/>
    <lineage>
        <taxon>Bacteria</taxon>
        <taxon>Bacillati</taxon>
        <taxon>Actinomycetota</taxon>
        <taxon>Actinomycetes</taxon>
        <taxon>Mycobacteriales</taxon>
        <taxon>Mycobacteriaceae</taxon>
        <taxon>Mycobacterium</taxon>
        <taxon>Mycobacterium tuberculosis complex</taxon>
    </lineage>
</organism>
<sequence>MHCRASHRNQPLLTTLAAQQHRSGVGVDVVEVKADGLGDPRPGRVQQFQHRTVSQRQRAVGRFIAARTFEQR</sequence>
<protein>
    <submittedName>
        <fullName evidence="1">Uncharacterized protein</fullName>
    </submittedName>
</protein>
<reference evidence="2" key="1">
    <citation type="submission" date="2015-03" db="EMBL/GenBank/DDBJ databases">
        <authorList>
            <consortium name="Pathogen Informatics"/>
        </authorList>
    </citation>
    <scope>NUCLEOTIDE SEQUENCE [LARGE SCALE GENOMIC DNA]</scope>
    <source>
        <strain evidence="2">N09902308</strain>
    </source>
</reference>
<proteinExistence type="predicted"/>
<comment type="caution">
    <text evidence="1">The sequence shown here is derived from an EMBL/GenBank/DDBJ whole genome shotgun (WGS) entry which is preliminary data.</text>
</comment>
<dbReference type="EMBL" id="CSBK01003189">
    <property type="protein sequence ID" value="CPA67607.1"/>
    <property type="molecule type" value="Genomic_DNA"/>
</dbReference>
<gene>
    <name evidence="1" type="ORF">ERS007739_04756</name>
</gene>
<accession>A0A916LG42</accession>
<name>A0A916LG42_MYCTX</name>